<protein>
    <recommendedName>
        <fullName evidence="1">RNA-directed DNA polymerase</fullName>
        <ecNumber evidence="1">2.7.7.49</ecNumber>
    </recommendedName>
</protein>
<keyword evidence="2" id="KW-0378">Hydrolase</keyword>
<dbReference type="Gene3D" id="1.10.340.70">
    <property type="match status" value="1"/>
</dbReference>
<dbReference type="Proteomes" id="UP001162162">
    <property type="component" value="Unassembled WGS sequence"/>
</dbReference>
<dbReference type="Pfam" id="PF17921">
    <property type="entry name" value="Integrase_H2C2"/>
    <property type="match status" value="1"/>
</dbReference>
<dbReference type="GO" id="GO:0003964">
    <property type="term" value="F:RNA-directed DNA polymerase activity"/>
    <property type="evidence" value="ECO:0007669"/>
    <property type="project" value="UniProtKB-EC"/>
</dbReference>
<dbReference type="EC" id="2.7.7.49" evidence="1"/>
<dbReference type="FunFam" id="1.10.340.70:FF:000001">
    <property type="entry name" value="Retrovirus-related Pol polyprotein from transposon gypsy-like Protein"/>
    <property type="match status" value="1"/>
</dbReference>
<dbReference type="PANTHER" id="PTHR37984:SF15">
    <property type="entry name" value="INTEGRASE CATALYTIC DOMAIN-CONTAINING PROTEIN"/>
    <property type="match status" value="1"/>
</dbReference>
<dbReference type="AlphaFoldDB" id="A0AAV8Z840"/>
<feature type="domain" description="Peptidase A2" evidence="3">
    <location>
        <begin position="234"/>
        <end position="309"/>
    </location>
</feature>
<dbReference type="GO" id="GO:0004519">
    <property type="term" value="F:endonuclease activity"/>
    <property type="evidence" value="ECO:0007669"/>
    <property type="project" value="UniProtKB-KW"/>
</dbReference>
<evidence type="ECO:0000313" key="5">
    <source>
        <dbReference type="Proteomes" id="UP001162162"/>
    </source>
</evidence>
<organism evidence="4 5">
    <name type="scientific">Aromia moschata</name>
    <dbReference type="NCBI Taxonomy" id="1265417"/>
    <lineage>
        <taxon>Eukaryota</taxon>
        <taxon>Metazoa</taxon>
        <taxon>Ecdysozoa</taxon>
        <taxon>Arthropoda</taxon>
        <taxon>Hexapoda</taxon>
        <taxon>Insecta</taxon>
        <taxon>Pterygota</taxon>
        <taxon>Neoptera</taxon>
        <taxon>Endopterygota</taxon>
        <taxon>Coleoptera</taxon>
        <taxon>Polyphaga</taxon>
        <taxon>Cucujiformia</taxon>
        <taxon>Chrysomeloidea</taxon>
        <taxon>Cerambycidae</taxon>
        <taxon>Cerambycinae</taxon>
        <taxon>Callichromatini</taxon>
        <taxon>Aromia</taxon>
    </lineage>
</organism>
<dbReference type="InterPro" id="IPR050951">
    <property type="entry name" value="Retrovirus_Pol_polyprotein"/>
</dbReference>
<dbReference type="InterPro" id="IPR021109">
    <property type="entry name" value="Peptidase_aspartic_dom_sf"/>
</dbReference>
<dbReference type="InterPro" id="IPR041588">
    <property type="entry name" value="Integrase_H2C2"/>
</dbReference>
<dbReference type="PROSITE" id="PS00141">
    <property type="entry name" value="ASP_PROTEASE"/>
    <property type="match status" value="1"/>
</dbReference>
<dbReference type="InterPro" id="IPR001995">
    <property type="entry name" value="Peptidase_A2_cat"/>
</dbReference>
<dbReference type="EMBL" id="JAPWTK010000012">
    <property type="protein sequence ID" value="KAJ8959721.1"/>
    <property type="molecule type" value="Genomic_DNA"/>
</dbReference>
<reference evidence="4" key="1">
    <citation type="journal article" date="2023" name="Insect Mol. Biol.">
        <title>Genome sequencing provides insights into the evolution of gene families encoding plant cell wall-degrading enzymes in longhorned beetles.</title>
        <authorList>
            <person name="Shin N.R."/>
            <person name="Okamura Y."/>
            <person name="Kirsch R."/>
            <person name="Pauchet Y."/>
        </authorList>
    </citation>
    <scope>NUCLEOTIDE SEQUENCE</scope>
    <source>
        <strain evidence="4">AMC_N1</strain>
    </source>
</reference>
<proteinExistence type="predicted"/>
<dbReference type="Pfam" id="PF22938">
    <property type="entry name" value="Integrase_p58_C"/>
    <property type="match status" value="1"/>
</dbReference>
<dbReference type="PANTHER" id="PTHR37984">
    <property type="entry name" value="PROTEIN CBG26694"/>
    <property type="match status" value="1"/>
</dbReference>
<accession>A0AAV8Z840</accession>
<name>A0AAV8Z840_9CUCU</name>
<evidence type="ECO:0000256" key="1">
    <source>
        <dbReference type="ARBA" id="ARBA00012493"/>
    </source>
</evidence>
<evidence type="ECO:0000259" key="3">
    <source>
        <dbReference type="PROSITE" id="PS50175"/>
    </source>
</evidence>
<evidence type="ECO:0000313" key="4">
    <source>
        <dbReference type="EMBL" id="KAJ8959721.1"/>
    </source>
</evidence>
<sequence length="846" mass="97157">MLKPPTYDGQSSWSMYRRQFEAAAKANGWTPQEMATSLVISLRGQALEILQSIPEEQQNDYDRIVGALEIRYGHKYLRQVYQSQIKSRQQRSNESLQEYEADIERLIHLAYPQAPKEFLEQIGIQTFIDGLVDTEMQQALRLGRHTTISDALVAALEFKAAKEASRSYKSRSFPNPRPKTSFQITSKKFGKRQLVDARGRVSTTYTQCPKISVSKISSDERSLIVHGYLDDKWCSFVIDTGATRTILRPDILPKSSKELSRHVKLETATGELIPVHGELNVKIQLGSKIMYHRVLTADIRDDCILGLDILSKHGFVVDVKNKTIQIQNEEIVMAPKLQDYNKSRRIIVEEDIQIPQGSENIIIAKLDGNGLSTGIVEASERNDGLLVARSLVQMNNQIPVRIANISDKKIILKKNEVLGRCEPVERVVKCEEVNRAQLNQTKNPEGQVARWMERLQQYDFKIMHRSGKTHGNADTLSRRPCLEQKCRYCQKIETKESSYETCNELLMATTIEVEDEWSSEELKKSQKKDSDLKLIRNWLKNGVRPTWQEVSRYGTTIKGYWAQWSSLCLRDGLLHRKWESPDGVSAVYQLVLPKARIHQVLEELHSSPSGGHFGVTRTLARVRDRFYWVNCRRDVEEWCKRCDLCSAKKGPKTRSRGKMVQYLSGAPFERVAVDILGPLPHESTTYTPSMLTSGREMKLPTDLILGHPLEENQERSLPEFVENLRERLNRIHRFASEKLKMHSDKMKQRLDTTSTEIAFKPGDAVWLYAPKRTKGKSPKLQSNWEGPYTIIKKINDLVYRIQLSPRSKPKVVHLERLARYTGHNPPDWFVVEDPPPRTEDSVIRDE</sequence>
<dbReference type="InterPro" id="IPR001969">
    <property type="entry name" value="Aspartic_peptidase_AS"/>
</dbReference>
<dbReference type="Pfam" id="PF13975">
    <property type="entry name" value="gag-asp_proteas"/>
    <property type="match status" value="1"/>
</dbReference>
<keyword evidence="5" id="KW-1185">Reference proteome</keyword>
<gene>
    <name evidence="4" type="ORF">NQ318_021915</name>
</gene>
<dbReference type="PROSITE" id="PS50175">
    <property type="entry name" value="ASP_PROT_RETROV"/>
    <property type="match status" value="1"/>
</dbReference>
<dbReference type="SUPFAM" id="SSF50630">
    <property type="entry name" value="Acid proteases"/>
    <property type="match status" value="1"/>
</dbReference>
<dbReference type="Gene3D" id="2.40.70.10">
    <property type="entry name" value="Acid Proteases"/>
    <property type="match status" value="1"/>
</dbReference>
<dbReference type="InterPro" id="IPR054465">
    <property type="entry name" value="Integrase_p58-like_C"/>
</dbReference>
<dbReference type="GO" id="GO:0006508">
    <property type="term" value="P:proteolysis"/>
    <property type="evidence" value="ECO:0007669"/>
    <property type="project" value="InterPro"/>
</dbReference>
<comment type="caution">
    <text evidence="4">The sequence shown here is derived from an EMBL/GenBank/DDBJ whole genome shotgun (WGS) entry which is preliminary data.</text>
</comment>
<evidence type="ECO:0000256" key="2">
    <source>
        <dbReference type="ARBA" id="ARBA00022801"/>
    </source>
</evidence>
<dbReference type="GO" id="GO:0004190">
    <property type="term" value="F:aspartic-type endopeptidase activity"/>
    <property type="evidence" value="ECO:0007669"/>
    <property type="project" value="InterPro"/>
</dbReference>